<name>A0A9X9LTC5_GULGU</name>
<dbReference type="SMART" id="SM00409">
    <property type="entry name" value="IG"/>
    <property type="match status" value="1"/>
</dbReference>
<evidence type="ECO:0000256" key="3">
    <source>
        <dbReference type="SAM" id="SignalP"/>
    </source>
</evidence>
<reference evidence="5 6" key="1">
    <citation type="submission" date="2018-10" db="EMBL/GenBank/DDBJ databases">
        <authorList>
            <person name="Ekblom R."/>
            <person name="Jareborg N."/>
        </authorList>
    </citation>
    <scope>NUCLEOTIDE SEQUENCE [LARGE SCALE GENOMIC DNA]</scope>
    <source>
        <tissue evidence="5">Muscle</tissue>
    </source>
</reference>
<dbReference type="CDD" id="cd05845">
    <property type="entry name" value="IgI_2_L1-CAM_like"/>
    <property type="match status" value="1"/>
</dbReference>
<dbReference type="EMBL" id="CYRY02016169">
    <property type="protein sequence ID" value="VCW89312.1"/>
    <property type="molecule type" value="Genomic_DNA"/>
</dbReference>
<feature type="domain" description="Ig-like" evidence="4">
    <location>
        <begin position="128"/>
        <end position="223"/>
    </location>
</feature>
<evidence type="ECO:0000256" key="2">
    <source>
        <dbReference type="ARBA" id="ARBA00023157"/>
    </source>
</evidence>
<protein>
    <recommendedName>
        <fullName evidence="4">Ig-like domain-containing protein</fullName>
    </recommendedName>
</protein>
<dbReference type="AlphaFoldDB" id="A0A9X9LTC5"/>
<dbReference type="PROSITE" id="PS50835">
    <property type="entry name" value="IG_LIKE"/>
    <property type="match status" value="2"/>
</dbReference>
<dbReference type="PANTHER" id="PTHR44170">
    <property type="entry name" value="PROTEIN SIDEKICK"/>
    <property type="match status" value="1"/>
</dbReference>
<comment type="caution">
    <text evidence="5">The sequence shown here is derived from an EMBL/GenBank/DDBJ whole genome shotgun (WGS) entry which is preliminary data.</text>
</comment>
<dbReference type="SUPFAM" id="SSF48726">
    <property type="entry name" value="Immunoglobulin"/>
    <property type="match status" value="2"/>
</dbReference>
<dbReference type="InterPro" id="IPR013783">
    <property type="entry name" value="Ig-like_fold"/>
</dbReference>
<dbReference type="PANTHER" id="PTHR44170:SF45">
    <property type="entry name" value="NEURAL CELL ADHESION MOLECULE L1-LIKE PROTEIN ISOFORM X1"/>
    <property type="match status" value="1"/>
</dbReference>
<feature type="signal peptide" evidence="3">
    <location>
        <begin position="1"/>
        <end position="24"/>
    </location>
</feature>
<evidence type="ECO:0000256" key="1">
    <source>
        <dbReference type="ARBA" id="ARBA00022737"/>
    </source>
</evidence>
<dbReference type="GO" id="GO:0098632">
    <property type="term" value="F:cell-cell adhesion mediator activity"/>
    <property type="evidence" value="ECO:0007669"/>
    <property type="project" value="TreeGrafter"/>
</dbReference>
<dbReference type="Gene3D" id="2.60.40.10">
    <property type="entry name" value="Immunoglobulins"/>
    <property type="match status" value="2"/>
</dbReference>
<evidence type="ECO:0000313" key="5">
    <source>
        <dbReference type="EMBL" id="VCW89312.1"/>
    </source>
</evidence>
<feature type="domain" description="Ig-like" evidence="4">
    <location>
        <begin position="35"/>
        <end position="124"/>
    </location>
</feature>
<gene>
    <name evidence="5" type="ORF">BN2614_LOCUS1</name>
</gene>
<dbReference type="Proteomes" id="UP000269945">
    <property type="component" value="Unassembled WGS sequence"/>
</dbReference>
<dbReference type="FunFam" id="2.60.40.10:FF:000535">
    <property type="entry name" value="neural cell adhesion molecule L1-like protein isoform X1"/>
    <property type="match status" value="1"/>
</dbReference>
<keyword evidence="6" id="KW-1185">Reference proteome</keyword>
<dbReference type="GO" id="GO:0007411">
    <property type="term" value="P:axon guidance"/>
    <property type="evidence" value="ECO:0007669"/>
    <property type="project" value="TreeGrafter"/>
</dbReference>
<dbReference type="GO" id="GO:0030424">
    <property type="term" value="C:axon"/>
    <property type="evidence" value="ECO:0007669"/>
    <property type="project" value="TreeGrafter"/>
</dbReference>
<organism evidence="5 6">
    <name type="scientific">Gulo gulo</name>
    <name type="common">Wolverine</name>
    <name type="synonym">Gluton</name>
    <dbReference type="NCBI Taxonomy" id="48420"/>
    <lineage>
        <taxon>Eukaryota</taxon>
        <taxon>Metazoa</taxon>
        <taxon>Chordata</taxon>
        <taxon>Craniata</taxon>
        <taxon>Vertebrata</taxon>
        <taxon>Euteleostomi</taxon>
        <taxon>Mammalia</taxon>
        <taxon>Eutheria</taxon>
        <taxon>Laurasiatheria</taxon>
        <taxon>Carnivora</taxon>
        <taxon>Caniformia</taxon>
        <taxon>Musteloidea</taxon>
        <taxon>Mustelidae</taxon>
        <taxon>Guloninae</taxon>
        <taxon>Gulo</taxon>
    </lineage>
</organism>
<dbReference type="GO" id="GO:0007420">
    <property type="term" value="P:brain development"/>
    <property type="evidence" value="ECO:0007669"/>
    <property type="project" value="TreeGrafter"/>
</dbReference>
<keyword evidence="2" id="KW-1015">Disulfide bond</keyword>
<sequence>MEMLLGGRGLIVSLICLLLKFSTAMDIPLSVQQVPTIIKQSKVQVAFPFDEYFQIECEAKGNPEPIFMWTKDDKPFDLSDSRIIVSNNSGTFKIPNEGHVSHFQGKYRCFASNKLGVAMSEEIEFIVPNVPKFPKEKIDPLEVEEGDPIVLPCNPPKGLPPLHIYWMNIELEHIEQDERVYMSQKGDLYFANVEEKDSRNDYCCFAAFPRLRTIVQKMPMKLTVNSCKSK</sequence>
<evidence type="ECO:0000313" key="6">
    <source>
        <dbReference type="Proteomes" id="UP000269945"/>
    </source>
</evidence>
<evidence type="ECO:0000259" key="4">
    <source>
        <dbReference type="PROSITE" id="PS50835"/>
    </source>
</evidence>
<accession>A0A9X9LTC5</accession>
<dbReference type="FunFam" id="2.60.40.10:FF:000038">
    <property type="entry name" value="Neuronal cell adhesion molecule"/>
    <property type="match status" value="1"/>
</dbReference>
<proteinExistence type="predicted"/>
<dbReference type="GO" id="GO:0005886">
    <property type="term" value="C:plasma membrane"/>
    <property type="evidence" value="ECO:0007669"/>
    <property type="project" value="TreeGrafter"/>
</dbReference>
<keyword evidence="1" id="KW-0677">Repeat</keyword>
<dbReference type="InterPro" id="IPR007110">
    <property type="entry name" value="Ig-like_dom"/>
</dbReference>
<dbReference type="InterPro" id="IPR036179">
    <property type="entry name" value="Ig-like_dom_sf"/>
</dbReference>
<keyword evidence="3" id="KW-0732">Signal</keyword>
<feature type="chain" id="PRO_5040893367" description="Ig-like domain-containing protein" evidence="3">
    <location>
        <begin position="25"/>
        <end position="230"/>
    </location>
</feature>
<dbReference type="Pfam" id="PF13927">
    <property type="entry name" value="Ig_3"/>
    <property type="match status" value="1"/>
</dbReference>
<dbReference type="InterPro" id="IPR003599">
    <property type="entry name" value="Ig_sub"/>
</dbReference>